<dbReference type="PANTHER" id="PTHR45992">
    <property type="entry name" value="EUKARYOTIC ELONGATION FACTOR 2 KINASE-RELATED"/>
    <property type="match status" value="1"/>
</dbReference>
<dbReference type="Proteomes" id="UP001239445">
    <property type="component" value="Unassembled WGS sequence"/>
</dbReference>
<evidence type="ECO:0000313" key="8">
    <source>
        <dbReference type="EMBL" id="KAK1753828.1"/>
    </source>
</evidence>
<feature type="region of interest" description="Disordered" evidence="6">
    <location>
        <begin position="289"/>
        <end position="333"/>
    </location>
</feature>
<comment type="caution">
    <text evidence="8">The sequence shown here is derived from an EMBL/GenBank/DDBJ whole genome shotgun (WGS) entry which is preliminary data.</text>
</comment>
<dbReference type="EMBL" id="MU839837">
    <property type="protein sequence ID" value="KAK1753828.1"/>
    <property type="molecule type" value="Genomic_DNA"/>
</dbReference>
<accession>A0AAJ0BB67</accession>
<keyword evidence="1" id="KW-0723">Serine/threonine-protein kinase</keyword>
<dbReference type="Gene3D" id="3.20.200.10">
    <property type="entry name" value="MHCK/EF2 kinase"/>
    <property type="match status" value="1"/>
</dbReference>
<dbReference type="GO" id="GO:0005524">
    <property type="term" value="F:ATP binding"/>
    <property type="evidence" value="ECO:0007669"/>
    <property type="project" value="UniProtKB-KW"/>
</dbReference>
<dbReference type="PROSITE" id="PS51158">
    <property type="entry name" value="ALPHA_KINASE"/>
    <property type="match status" value="1"/>
</dbReference>
<keyword evidence="5" id="KW-0067">ATP-binding</keyword>
<organism evidence="8 9">
    <name type="scientific">Echria macrotheca</name>
    <dbReference type="NCBI Taxonomy" id="438768"/>
    <lineage>
        <taxon>Eukaryota</taxon>
        <taxon>Fungi</taxon>
        <taxon>Dikarya</taxon>
        <taxon>Ascomycota</taxon>
        <taxon>Pezizomycotina</taxon>
        <taxon>Sordariomycetes</taxon>
        <taxon>Sordariomycetidae</taxon>
        <taxon>Sordariales</taxon>
        <taxon>Schizotheciaceae</taxon>
        <taxon>Echria</taxon>
    </lineage>
</organism>
<evidence type="ECO:0000256" key="6">
    <source>
        <dbReference type="SAM" id="MobiDB-lite"/>
    </source>
</evidence>
<name>A0AAJ0BB67_9PEZI</name>
<feature type="compositionally biased region" description="Basic and acidic residues" evidence="6">
    <location>
        <begin position="321"/>
        <end position="332"/>
    </location>
</feature>
<gene>
    <name evidence="8" type="ORF">QBC47DRAFT_430850</name>
</gene>
<dbReference type="GO" id="GO:0004674">
    <property type="term" value="F:protein serine/threonine kinase activity"/>
    <property type="evidence" value="ECO:0007669"/>
    <property type="project" value="UniProtKB-KW"/>
</dbReference>
<evidence type="ECO:0000256" key="3">
    <source>
        <dbReference type="ARBA" id="ARBA00022741"/>
    </source>
</evidence>
<feature type="domain" description="Alpha-type protein kinase" evidence="7">
    <location>
        <begin position="14"/>
        <end position="265"/>
    </location>
</feature>
<evidence type="ECO:0000256" key="2">
    <source>
        <dbReference type="ARBA" id="ARBA00022679"/>
    </source>
</evidence>
<keyword evidence="4 8" id="KW-0418">Kinase</keyword>
<proteinExistence type="predicted"/>
<dbReference type="InterPro" id="IPR004166">
    <property type="entry name" value="a-kinase_dom"/>
</dbReference>
<reference evidence="8" key="1">
    <citation type="submission" date="2023-06" db="EMBL/GenBank/DDBJ databases">
        <title>Genome-scale phylogeny and comparative genomics of the fungal order Sordariales.</title>
        <authorList>
            <consortium name="Lawrence Berkeley National Laboratory"/>
            <person name="Hensen N."/>
            <person name="Bonometti L."/>
            <person name="Westerberg I."/>
            <person name="Brannstrom I.O."/>
            <person name="Guillou S."/>
            <person name="Cros-Aarteil S."/>
            <person name="Calhoun S."/>
            <person name="Haridas S."/>
            <person name="Kuo A."/>
            <person name="Mondo S."/>
            <person name="Pangilinan J."/>
            <person name="Riley R."/>
            <person name="Labutti K."/>
            <person name="Andreopoulos B."/>
            <person name="Lipzen A."/>
            <person name="Chen C."/>
            <person name="Yanf M."/>
            <person name="Daum C."/>
            <person name="Ng V."/>
            <person name="Clum A."/>
            <person name="Steindorff A."/>
            <person name="Ohm R."/>
            <person name="Martin F."/>
            <person name="Silar P."/>
            <person name="Natvig D."/>
            <person name="Lalanne C."/>
            <person name="Gautier V."/>
            <person name="Ament-Velasquez S.L."/>
            <person name="Kruys A."/>
            <person name="Hutchinson M.I."/>
            <person name="Powell A.J."/>
            <person name="Barry K."/>
            <person name="Miller A.N."/>
            <person name="Grigoriev I.V."/>
            <person name="Debuchy R."/>
            <person name="Gladieux P."/>
            <person name="Thoren M.H."/>
            <person name="Johannesson H."/>
        </authorList>
    </citation>
    <scope>NUCLEOTIDE SEQUENCE</scope>
    <source>
        <strain evidence="8">PSN4</strain>
    </source>
</reference>
<dbReference type="AlphaFoldDB" id="A0AAJ0BB67"/>
<evidence type="ECO:0000256" key="4">
    <source>
        <dbReference type="ARBA" id="ARBA00022777"/>
    </source>
</evidence>
<evidence type="ECO:0000313" key="9">
    <source>
        <dbReference type="Proteomes" id="UP001239445"/>
    </source>
</evidence>
<protein>
    <submittedName>
        <fullName evidence="8">Alpha-protein kinase 1</fullName>
    </submittedName>
</protein>
<evidence type="ECO:0000259" key="7">
    <source>
        <dbReference type="PROSITE" id="PS51158"/>
    </source>
</evidence>
<dbReference type="SMART" id="SM00811">
    <property type="entry name" value="Alpha_kinase"/>
    <property type="match status" value="1"/>
</dbReference>
<feature type="compositionally biased region" description="Low complexity" evidence="6">
    <location>
        <begin position="305"/>
        <end position="320"/>
    </location>
</feature>
<sequence length="344" mass="39428">MQRICNQCNRTLPRAAFTTSQWAKGAALCRCIGCVHGHPEDNPDSVPSDSACYIYLCPFISPWAFLHDNETLSQIFGIGSRRKVFKAVYSGYEQCVGKFLKTGMFQDHGLFHSDMKTARKAVEILNLFNQLKIIDRTIRFTVPQFWTFQTTCKEFRWVDGLMEQYLGGFRKFNSNTGWTCEPGSEWGEMLQALSHFSYHITGGNYVLCNLKGGYRGPNFQLSSPTIMSRTKEYGVADLGGNGIASFFYQHTCTRYCRPEWNRPAAPEQHFKRRRRTIWRTRCRRHILPRSNGADTLAQAERSTRAETSTQTETSTQAETTEVVKREEKEKGKHSGCFWCGKAKH</sequence>
<keyword evidence="2" id="KW-0808">Transferase</keyword>
<keyword evidence="9" id="KW-1185">Reference proteome</keyword>
<dbReference type="InterPro" id="IPR011009">
    <property type="entry name" value="Kinase-like_dom_sf"/>
</dbReference>
<evidence type="ECO:0000256" key="1">
    <source>
        <dbReference type="ARBA" id="ARBA00022527"/>
    </source>
</evidence>
<dbReference type="Pfam" id="PF02816">
    <property type="entry name" value="Alpha_kinase"/>
    <property type="match status" value="1"/>
</dbReference>
<evidence type="ECO:0000256" key="5">
    <source>
        <dbReference type="ARBA" id="ARBA00022840"/>
    </source>
</evidence>
<keyword evidence="3" id="KW-0547">Nucleotide-binding</keyword>
<dbReference type="PANTHER" id="PTHR45992:SF11">
    <property type="entry name" value="ALPHA-TYPE PROTEIN KINASE DOMAIN-CONTAINING PROTEIN"/>
    <property type="match status" value="1"/>
</dbReference>
<dbReference type="SUPFAM" id="SSF56112">
    <property type="entry name" value="Protein kinase-like (PK-like)"/>
    <property type="match status" value="1"/>
</dbReference>
<dbReference type="InterPro" id="IPR051852">
    <property type="entry name" value="Alpha-type_PK"/>
</dbReference>